<accession>A0A812IZG0</accession>
<name>A0A812IZG0_SYMPI</name>
<dbReference type="OrthoDB" id="441321at2759"/>
<proteinExistence type="predicted"/>
<feature type="compositionally biased region" description="Acidic residues" evidence="1">
    <location>
        <begin position="137"/>
        <end position="162"/>
    </location>
</feature>
<evidence type="ECO:0000256" key="1">
    <source>
        <dbReference type="SAM" id="MobiDB-lite"/>
    </source>
</evidence>
<evidence type="ECO:0000313" key="3">
    <source>
        <dbReference type="Proteomes" id="UP000649617"/>
    </source>
</evidence>
<comment type="caution">
    <text evidence="2">The sequence shown here is derived from an EMBL/GenBank/DDBJ whole genome shotgun (WGS) entry which is preliminary data.</text>
</comment>
<keyword evidence="3" id="KW-1185">Reference proteome</keyword>
<feature type="region of interest" description="Disordered" evidence="1">
    <location>
        <begin position="100"/>
        <end position="208"/>
    </location>
</feature>
<feature type="compositionally biased region" description="Acidic residues" evidence="1">
    <location>
        <begin position="198"/>
        <end position="208"/>
    </location>
</feature>
<dbReference type="Proteomes" id="UP000649617">
    <property type="component" value="Unassembled WGS sequence"/>
</dbReference>
<dbReference type="AlphaFoldDB" id="A0A812IZG0"/>
<evidence type="ECO:0000313" key="2">
    <source>
        <dbReference type="EMBL" id="CAE7184368.1"/>
    </source>
</evidence>
<organism evidence="2 3">
    <name type="scientific">Symbiodinium pilosum</name>
    <name type="common">Dinoflagellate</name>
    <dbReference type="NCBI Taxonomy" id="2952"/>
    <lineage>
        <taxon>Eukaryota</taxon>
        <taxon>Sar</taxon>
        <taxon>Alveolata</taxon>
        <taxon>Dinophyceae</taxon>
        <taxon>Suessiales</taxon>
        <taxon>Symbiodiniaceae</taxon>
        <taxon>Symbiodinium</taxon>
    </lineage>
</organism>
<gene>
    <name evidence="2" type="ORF">SPIL2461_LOCUS1219</name>
</gene>
<feature type="compositionally biased region" description="Basic residues" evidence="1">
    <location>
        <begin position="282"/>
        <end position="293"/>
    </location>
</feature>
<protein>
    <submittedName>
        <fullName evidence="2">Uncharacterized protein</fullName>
    </submittedName>
</protein>
<sequence>VPEIIHKLWAKGKKARREMAKILLQCGGDKDCMLHEAFTEKVTHEYEQNRSNKFEVESGSAAARFESIAFGPRTRRDKYQKNLLWYWVDTKYKGLRTEEDKETLRRQTELGKGATTKVPLGLARPSTKTGGAAPPSESDDDDDEEADDESEVDDGESGSGDDGESKSDDGNDDSPKRKKRPQSKPSKSRKPKRKRDELDEELPDEDLDGVPQVLDELLKQQKKMQAVMHAQQLQNRIDELNTMHDEIADIKSDVERYLTVTVLANKKGAKKNPAKSEPKAAAKPKRAAAKKKGAKVSHEMVAELANAVQYEIEFAFGENSTKKLQSGNLIGKISHAHTTGHAATGTRAAMEMVPSIVATLEVTYVHIGRDREHPVILPSNYVKALVANDKLTNLTGGKPLSCLTTFWEKMRPLRPNHPVYELPEDAWKHIIPVYLIADEGRGFKKTGIMVLGFEPILGYGCDVEDETTASEPIKMNFRGNTFKTRMLFTVLPKAIYNKDASPLRELINQWADDFRNCFSGLEVNHEGEAIKTWFKGADTVVVLKYLSWKFSQILMNADAVINDRAYFEEIRNCLYHTDEFMTALYHSGLFIARLRLERIVRHGCEMLASFSRCADMAFRQSPINPISYSCQMPEDFINGCATLSRSVNARAIGIRTIDLYKVAVASAW</sequence>
<reference evidence="2" key="1">
    <citation type="submission" date="2021-02" db="EMBL/GenBank/DDBJ databases">
        <authorList>
            <person name="Dougan E. K."/>
            <person name="Rhodes N."/>
            <person name="Thang M."/>
            <person name="Chan C."/>
        </authorList>
    </citation>
    <scope>NUCLEOTIDE SEQUENCE</scope>
</reference>
<feature type="compositionally biased region" description="Basic residues" evidence="1">
    <location>
        <begin position="176"/>
        <end position="193"/>
    </location>
</feature>
<feature type="compositionally biased region" description="Basic and acidic residues" evidence="1">
    <location>
        <begin position="163"/>
        <end position="175"/>
    </location>
</feature>
<feature type="compositionally biased region" description="Basic and acidic residues" evidence="1">
    <location>
        <begin position="100"/>
        <end position="109"/>
    </location>
</feature>
<feature type="non-terminal residue" evidence="2">
    <location>
        <position position="668"/>
    </location>
</feature>
<dbReference type="EMBL" id="CAJNIZ010001168">
    <property type="protein sequence ID" value="CAE7184368.1"/>
    <property type="molecule type" value="Genomic_DNA"/>
</dbReference>
<feature type="region of interest" description="Disordered" evidence="1">
    <location>
        <begin position="268"/>
        <end position="293"/>
    </location>
</feature>